<protein>
    <recommendedName>
        <fullName evidence="2">Lipocalin-like domain-containing protein</fullName>
    </recommendedName>
</protein>
<accession>A0AA49GPV7</accession>
<name>A0AA49GPV7_9BACT</name>
<dbReference type="PROSITE" id="PS51257">
    <property type="entry name" value="PROKAR_LIPOPROTEIN"/>
    <property type="match status" value="1"/>
</dbReference>
<proteinExistence type="predicted"/>
<reference evidence="1" key="2">
    <citation type="journal article" date="2024" name="Antonie Van Leeuwenhoek">
        <title>Roseihalotalea indica gen. nov., sp. nov., a halophilic Bacteroidetes from mesopelagic Southwest Indian Ocean with higher carbohydrate metabolic potential.</title>
        <authorList>
            <person name="Chen B."/>
            <person name="Zhang M."/>
            <person name="Lin D."/>
            <person name="Ye J."/>
            <person name="Tang K."/>
        </authorList>
    </citation>
    <scope>NUCLEOTIDE SEQUENCE</scope>
    <source>
        <strain evidence="1">TK19036</strain>
    </source>
</reference>
<dbReference type="AlphaFoldDB" id="A0AA49GPV7"/>
<evidence type="ECO:0000313" key="1">
    <source>
        <dbReference type="EMBL" id="WKN38278.1"/>
    </source>
</evidence>
<organism evidence="1">
    <name type="scientific">Roseihalotalea indica</name>
    <dbReference type="NCBI Taxonomy" id="2867963"/>
    <lineage>
        <taxon>Bacteria</taxon>
        <taxon>Pseudomonadati</taxon>
        <taxon>Bacteroidota</taxon>
        <taxon>Cytophagia</taxon>
        <taxon>Cytophagales</taxon>
        <taxon>Catalimonadaceae</taxon>
        <taxon>Roseihalotalea</taxon>
    </lineage>
</organism>
<dbReference type="EMBL" id="CP120682">
    <property type="protein sequence ID" value="WKN38278.1"/>
    <property type="molecule type" value="Genomic_DNA"/>
</dbReference>
<sequence>MKRVFLSLMISGITAFSSCIKDDPEPEAPRTNVPTEMVGKWMYGSFNMIEFWNYDGSYDGPGFQLAVVFDFKQGGDYEYYFMAEANSYGCKTDAFTYHKGTVEFNSNNSFTIHPADGNFRGFYNCAPSSNFNRKPNPGELKEQTFYYGFEKDDYGKEYMVIRIDSENAEPSYFSPTEW</sequence>
<evidence type="ECO:0008006" key="2">
    <source>
        <dbReference type="Google" id="ProtNLM"/>
    </source>
</evidence>
<gene>
    <name evidence="1" type="ORF">K4G66_06130</name>
</gene>
<reference evidence="1" key="1">
    <citation type="journal article" date="2023" name="Comput. Struct. Biotechnol. J.">
        <title>Discovery of a novel marine Bacteroidetes with a rich repertoire of carbohydrate-active enzymes.</title>
        <authorList>
            <person name="Chen B."/>
            <person name="Liu G."/>
            <person name="Chen Q."/>
            <person name="Wang H."/>
            <person name="Liu L."/>
            <person name="Tang K."/>
        </authorList>
    </citation>
    <scope>NUCLEOTIDE SEQUENCE</scope>
    <source>
        <strain evidence="1">TK19036</strain>
    </source>
</reference>